<organism evidence="2 3">
    <name type="scientific">Sphingomonas immobilis</name>
    <dbReference type="NCBI Taxonomy" id="3063997"/>
    <lineage>
        <taxon>Bacteria</taxon>
        <taxon>Pseudomonadati</taxon>
        <taxon>Pseudomonadota</taxon>
        <taxon>Alphaproteobacteria</taxon>
        <taxon>Sphingomonadales</taxon>
        <taxon>Sphingomonadaceae</taxon>
        <taxon>Sphingomonas</taxon>
    </lineage>
</organism>
<sequence>MRHSLIAAALLLASPAFAQQVDKGPPPGVHVESIALSPGETRAFTLAQGGSHQLLRDTDPAKPAPKAISVTYKVEGGWSFVSVTSWTGYPTTAAVLADHGDGGFSQVGSIASPGDGSTVVQRWQGALGKITIGKFDGGPEGGAPKS</sequence>
<dbReference type="EMBL" id="JAUQSZ010000002">
    <property type="protein sequence ID" value="MDO7841637.1"/>
    <property type="molecule type" value="Genomic_DNA"/>
</dbReference>
<dbReference type="RefSeq" id="WP_304560078.1">
    <property type="nucleotide sequence ID" value="NZ_JAUQSZ010000002.1"/>
</dbReference>
<feature type="chain" id="PRO_5045330087" evidence="1">
    <location>
        <begin position="19"/>
        <end position="146"/>
    </location>
</feature>
<accession>A0ABT8ZWP4</accession>
<dbReference type="Proteomes" id="UP001176468">
    <property type="component" value="Unassembled WGS sequence"/>
</dbReference>
<gene>
    <name evidence="2" type="ORF">Q5H94_04815</name>
</gene>
<keyword evidence="1" id="KW-0732">Signal</keyword>
<evidence type="ECO:0000313" key="3">
    <source>
        <dbReference type="Proteomes" id="UP001176468"/>
    </source>
</evidence>
<protein>
    <submittedName>
        <fullName evidence="2">Uncharacterized protein</fullName>
    </submittedName>
</protein>
<reference evidence="2" key="1">
    <citation type="submission" date="2023-07" db="EMBL/GenBank/DDBJ databases">
        <authorList>
            <person name="Kim M.K."/>
        </authorList>
    </citation>
    <scope>NUCLEOTIDE SEQUENCE</scope>
    <source>
        <strain evidence="2">CA1-15</strain>
    </source>
</reference>
<evidence type="ECO:0000313" key="2">
    <source>
        <dbReference type="EMBL" id="MDO7841637.1"/>
    </source>
</evidence>
<evidence type="ECO:0000256" key="1">
    <source>
        <dbReference type="SAM" id="SignalP"/>
    </source>
</evidence>
<comment type="caution">
    <text evidence="2">The sequence shown here is derived from an EMBL/GenBank/DDBJ whole genome shotgun (WGS) entry which is preliminary data.</text>
</comment>
<name>A0ABT8ZWP4_9SPHN</name>
<keyword evidence="3" id="KW-1185">Reference proteome</keyword>
<feature type="signal peptide" evidence="1">
    <location>
        <begin position="1"/>
        <end position="18"/>
    </location>
</feature>
<proteinExistence type="predicted"/>